<feature type="signal peptide" evidence="2">
    <location>
        <begin position="1"/>
        <end position="24"/>
    </location>
</feature>
<dbReference type="EMBL" id="PYYB01000001">
    <property type="protein sequence ID" value="PTL59827.1"/>
    <property type="molecule type" value="Genomic_DNA"/>
</dbReference>
<comment type="caution">
    <text evidence="3">The sequence shown here is derived from an EMBL/GenBank/DDBJ whole genome shotgun (WGS) entry which is preliminary data.</text>
</comment>
<feature type="chain" id="PRO_5039123339" description="Secreted protein" evidence="2">
    <location>
        <begin position="25"/>
        <end position="318"/>
    </location>
</feature>
<dbReference type="OrthoDB" id="128043at2"/>
<sequence>MSVAARLSAFALLLAAVFAAAALAGGLVDPDGASDTTGTAHGATATPHDTDGTHGGASADAHGAGGAPDATDHGADAGPDHGTAGHADGTGQAAAPPGLTAEQDGYRLVLDAAPRTVGVTAPLRLRILGPDGRAVRRFDVAHARRLHLVVVRRDLQHFRHVHPVMGADGTWSIRLALPAAGTYRLYADTTIDGVQRTLGTDVQLPGTFTPRPVARPATLADAGDGLQVRRRPGPAGSVAFDVLRDGRVVTGELEDHLGARGHLVTLRAGDLAYLHTHPAGDRLAFGVELPGPGTYRSWVEFRLDGRVHTAAFTEVVPG</sequence>
<gene>
    <name evidence="3" type="ORF">C7Y72_09280</name>
</gene>
<organism evidence="3 4">
    <name type="scientific">Paraconexibacter algicola</name>
    <dbReference type="NCBI Taxonomy" id="2133960"/>
    <lineage>
        <taxon>Bacteria</taxon>
        <taxon>Bacillati</taxon>
        <taxon>Actinomycetota</taxon>
        <taxon>Thermoleophilia</taxon>
        <taxon>Solirubrobacterales</taxon>
        <taxon>Paraconexibacteraceae</taxon>
        <taxon>Paraconexibacter</taxon>
    </lineage>
</organism>
<accession>A0A2T4UKS7</accession>
<dbReference type="Proteomes" id="UP000240739">
    <property type="component" value="Unassembled WGS sequence"/>
</dbReference>
<feature type="compositionally biased region" description="Low complexity" evidence="1">
    <location>
        <begin position="34"/>
        <end position="47"/>
    </location>
</feature>
<dbReference type="RefSeq" id="WP_107568471.1">
    <property type="nucleotide sequence ID" value="NZ_PYYB01000001.1"/>
</dbReference>
<keyword evidence="4" id="KW-1185">Reference proteome</keyword>
<feature type="compositionally biased region" description="Low complexity" evidence="1">
    <location>
        <begin position="80"/>
        <end position="89"/>
    </location>
</feature>
<evidence type="ECO:0000313" key="4">
    <source>
        <dbReference type="Proteomes" id="UP000240739"/>
    </source>
</evidence>
<dbReference type="AlphaFoldDB" id="A0A2T4UKS7"/>
<feature type="region of interest" description="Disordered" evidence="1">
    <location>
        <begin position="34"/>
        <end position="99"/>
    </location>
</feature>
<evidence type="ECO:0000313" key="3">
    <source>
        <dbReference type="EMBL" id="PTL59827.1"/>
    </source>
</evidence>
<evidence type="ECO:0000256" key="2">
    <source>
        <dbReference type="SAM" id="SignalP"/>
    </source>
</evidence>
<proteinExistence type="predicted"/>
<evidence type="ECO:0000256" key="1">
    <source>
        <dbReference type="SAM" id="MobiDB-lite"/>
    </source>
</evidence>
<protein>
    <recommendedName>
        <fullName evidence="5">Secreted protein</fullName>
    </recommendedName>
</protein>
<feature type="compositionally biased region" description="Basic and acidic residues" evidence="1">
    <location>
        <begin position="70"/>
        <end position="79"/>
    </location>
</feature>
<reference evidence="3 4" key="1">
    <citation type="submission" date="2018-03" db="EMBL/GenBank/DDBJ databases">
        <title>Aquarubrobacter algicola gen. nov., sp. nov., a novel actinobacterium isolated from shallow eutrophic lake during the end of cyanobacterial harmful algal blooms.</title>
        <authorList>
            <person name="Chun S.J."/>
        </authorList>
    </citation>
    <scope>NUCLEOTIDE SEQUENCE [LARGE SCALE GENOMIC DNA]</scope>
    <source>
        <strain evidence="3 4">Seoho-28</strain>
    </source>
</reference>
<evidence type="ECO:0008006" key="5">
    <source>
        <dbReference type="Google" id="ProtNLM"/>
    </source>
</evidence>
<keyword evidence="2" id="KW-0732">Signal</keyword>
<name>A0A2T4UKS7_9ACTN</name>